<feature type="domain" description="Alcohol dehydrogenase-like C-terminal" evidence="2">
    <location>
        <begin position="679"/>
        <end position="734"/>
    </location>
</feature>
<dbReference type="InterPro" id="IPR011032">
    <property type="entry name" value="GroES-like_sf"/>
</dbReference>
<dbReference type="Pfam" id="PF16884">
    <property type="entry name" value="ADH_N_2"/>
    <property type="match status" value="3"/>
</dbReference>
<dbReference type="PANTHER" id="PTHR43205:SF79">
    <property type="entry name" value="ENOYL REDUCTASE (ER) DOMAIN-CONTAINING PROTEIN"/>
    <property type="match status" value="1"/>
</dbReference>
<dbReference type="AlphaFoldDB" id="A0AAV1QU41"/>
<comment type="caution">
    <text evidence="4">The sequence shown here is derived from an EMBL/GenBank/DDBJ whole genome shotgun (WGS) entry which is preliminary data.</text>
</comment>
<dbReference type="SUPFAM" id="SSF50129">
    <property type="entry name" value="GroES-like"/>
    <property type="match status" value="3"/>
</dbReference>
<dbReference type="Gene3D" id="3.90.180.10">
    <property type="entry name" value="Medium-chain alcohol dehydrogenases, catalytic domain"/>
    <property type="match status" value="3"/>
</dbReference>
<dbReference type="GO" id="GO:0032440">
    <property type="term" value="F:2-alkenal reductase [NAD(P)H] activity"/>
    <property type="evidence" value="ECO:0007669"/>
    <property type="project" value="TreeGrafter"/>
</dbReference>
<dbReference type="Pfam" id="PF00107">
    <property type="entry name" value="ADH_zinc_N"/>
    <property type="match status" value="2"/>
</dbReference>
<evidence type="ECO:0000259" key="2">
    <source>
        <dbReference type="Pfam" id="PF00107"/>
    </source>
</evidence>
<gene>
    <name evidence="4" type="ORF">DCAF_LOCUS2647</name>
</gene>
<sequence>MASTCNIGGEEVVSNKQVLLRDYVSGFPKESDLYMTTSTVKLKVGEEEENGKNAVLVKNLYLSCDPFMRGRMQRDLPSGEPEFSSYSLGSPIVGYGVARVIDSSHHDFKKGDLVWGRTIGWEEYSLLTTPQYLFKIHHTDDVPLSYYTGILGMPGLTAYVGFFNICSPKKGEFVYISAASGAVGQLVGQFAKLIGCYVVGSAGSKEKVELLKTKFGFDDAFNYKEECDLDAALKSNAVMSYVARKLICPMEFKVEIFDFAFVFGSEDTNCSGETVRNKQVLLKNHVSGFPKESDMYVASTTIELKVPEGCNNGVLVKNLYLSCDPYMKILMSKSFDPKTFLAYIPGSPLRGYGVAKVLDSRNPDFKEGDFVWGTVGWEEYSLITSFQTFFKIQHTDVPLSYYTGILGMPGMTAYAGFHKICSPKKGEYVFISAASGAVGQLVGQFAKLMGCYVVGSAGSKEKDHIASGFDCVRVDLLKNKLGFDEAFNYKEEQDLDAALKRQRECWSLTMAGSGETVSNKQVLLKNYVSGFPKESDMYVATGAIELKVPEGCNNGVLVKNLYLSCDPYMRVLMQKSMDPRTFASYTPGSPLRGYGVAKVLASGHPDFKEGDFVWGTVGWEEYSLITSFQTFFKIQHTDVPLSYYTGILGMTGMTAYAGFYEVCSPKKGEYVFISAASGAVGQLVGQFAKLMGCYVVGSAGSKEKVDLLKEKFGFDEAFNYKEEHDLDAALKRSVYVNVIALMITL</sequence>
<keyword evidence="1" id="KW-0560">Oxidoreductase</keyword>
<dbReference type="Proteomes" id="UP001314170">
    <property type="component" value="Unassembled WGS sequence"/>
</dbReference>
<feature type="domain" description="Oxidoreductase N-terminal" evidence="3">
    <location>
        <begin position="278"/>
        <end position="384"/>
    </location>
</feature>
<accession>A0AAV1QU41</accession>
<dbReference type="EMBL" id="CAWUPB010000816">
    <property type="protein sequence ID" value="CAK7324976.1"/>
    <property type="molecule type" value="Genomic_DNA"/>
</dbReference>
<feature type="domain" description="Oxidoreductase N-terminal" evidence="3">
    <location>
        <begin position="16"/>
        <end position="129"/>
    </location>
</feature>
<dbReference type="Gene3D" id="3.40.50.720">
    <property type="entry name" value="NAD(P)-binding Rossmann-like Domain"/>
    <property type="match status" value="3"/>
</dbReference>
<dbReference type="SUPFAM" id="SSF51735">
    <property type="entry name" value="NAD(P)-binding Rossmann-fold domains"/>
    <property type="match status" value="3"/>
</dbReference>
<dbReference type="InterPro" id="IPR036291">
    <property type="entry name" value="NAD(P)-bd_dom_sf"/>
</dbReference>
<evidence type="ECO:0000313" key="4">
    <source>
        <dbReference type="EMBL" id="CAK7324976.1"/>
    </source>
</evidence>
<protein>
    <submittedName>
        <fullName evidence="4">Uncharacterized protein</fullName>
    </submittedName>
</protein>
<dbReference type="PANTHER" id="PTHR43205">
    <property type="entry name" value="PROSTAGLANDIN REDUCTASE"/>
    <property type="match status" value="1"/>
</dbReference>
<dbReference type="InterPro" id="IPR041694">
    <property type="entry name" value="ADH_N_2"/>
</dbReference>
<keyword evidence="5" id="KW-1185">Reference proteome</keyword>
<proteinExistence type="predicted"/>
<dbReference type="InterPro" id="IPR045010">
    <property type="entry name" value="MDR_fam"/>
</dbReference>
<name>A0AAV1QU41_9ROSI</name>
<evidence type="ECO:0000256" key="1">
    <source>
        <dbReference type="ARBA" id="ARBA00023002"/>
    </source>
</evidence>
<feature type="domain" description="Oxidoreductase N-terminal" evidence="3">
    <location>
        <begin position="520"/>
        <end position="626"/>
    </location>
</feature>
<reference evidence="4 5" key="1">
    <citation type="submission" date="2024-01" db="EMBL/GenBank/DDBJ databases">
        <authorList>
            <person name="Waweru B."/>
        </authorList>
    </citation>
    <scope>NUCLEOTIDE SEQUENCE [LARGE SCALE GENOMIC DNA]</scope>
</reference>
<dbReference type="InterPro" id="IPR013149">
    <property type="entry name" value="ADH-like_C"/>
</dbReference>
<evidence type="ECO:0000259" key="3">
    <source>
        <dbReference type="Pfam" id="PF16884"/>
    </source>
</evidence>
<evidence type="ECO:0000313" key="5">
    <source>
        <dbReference type="Proteomes" id="UP001314170"/>
    </source>
</evidence>
<feature type="domain" description="Alcohol dehydrogenase-like C-terminal" evidence="2">
    <location>
        <begin position="182"/>
        <end position="235"/>
    </location>
</feature>
<organism evidence="4 5">
    <name type="scientific">Dovyalis caffra</name>
    <dbReference type="NCBI Taxonomy" id="77055"/>
    <lineage>
        <taxon>Eukaryota</taxon>
        <taxon>Viridiplantae</taxon>
        <taxon>Streptophyta</taxon>
        <taxon>Embryophyta</taxon>
        <taxon>Tracheophyta</taxon>
        <taxon>Spermatophyta</taxon>
        <taxon>Magnoliopsida</taxon>
        <taxon>eudicotyledons</taxon>
        <taxon>Gunneridae</taxon>
        <taxon>Pentapetalae</taxon>
        <taxon>rosids</taxon>
        <taxon>fabids</taxon>
        <taxon>Malpighiales</taxon>
        <taxon>Salicaceae</taxon>
        <taxon>Flacourtieae</taxon>
        <taxon>Dovyalis</taxon>
    </lineage>
</organism>